<dbReference type="Proteomes" id="UP001634393">
    <property type="component" value="Unassembled WGS sequence"/>
</dbReference>
<evidence type="ECO:0000256" key="6">
    <source>
        <dbReference type="ARBA" id="ARBA00023163"/>
    </source>
</evidence>
<dbReference type="InterPro" id="IPR003851">
    <property type="entry name" value="Znf_Dof"/>
</dbReference>
<keyword evidence="13" id="KW-1185">Reference proteome</keyword>
<dbReference type="PANTHER" id="PTHR31992:SF312">
    <property type="entry name" value="DOF ZINC FINGER PROTEIN DOF1.6"/>
    <property type="match status" value="1"/>
</dbReference>
<evidence type="ECO:0000256" key="3">
    <source>
        <dbReference type="ARBA" id="ARBA00022833"/>
    </source>
</evidence>
<dbReference type="GO" id="GO:0005634">
    <property type="term" value="C:nucleus"/>
    <property type="evidence" value="ECO:0007669"/>
    <property type="project" value="UniProtKB-SubCell"/>
</dbReference>
<evidence type="ECO:0000256" key="10">
    <source>
        <dbReference type="SAM" id="MobiDB-lite"/>
    </source>
</evidence>
<evidence type="ECO:0000256" key="8">
    <source>
        <dbReference type="PROSITE-ProRule" id="PRU00071"/>
    </source>
</evidence>
<dbReference type="EMBL" id="JBJXBP010000003">
    <property type="protein sequence ID" value="KAL3840359.1"/>
    <property type="molecule type" value="Genomic_DNA"/>
</dbReference>
<reference evidence="12 13" key="1">
    <citation type="submission" date="2024-12" db="EMBL/GenBank/DDBJ databases">
        <title>The unique morphological basis and parallel evolutionary history of personate flowers in Penstemon.</title>
        <authorList>
            <person name="Depatie T.H."/>
            <person name="Wessinger C.A."/>
        </authorList>
    </citation>
    <scope>NUCLEOTIDE SEQUENCE [LARGE SCALE GENOMIC DNA]</scope>
    <source>
        <strain evidence="12">WTNN_2</strain>
        <tissue evidence="12">Leaf</tissue>
    </source>
</reference>
<protein>
    <recommendedName>
        <fullName evidence="9">Dof zinc finger protein</fullName>
    </recommendedName>
</protein>
<name>A0ABD3TT95_9LAMI</name>
<dbReference type="PROSITE" id="PS01361">
    <property type="entry name" value="ZF_DOF_1"/>
    <property type="match status" value="1"/>
</dbReference>
<feature type="domain" description="Dof-type" evidence="11">
    <location>
        <begin position="39"/>
        <end position="93"/>
    </location>
</feature>
<evidence type="ECO:0000313" key="12">
    <source>
        <dbReference type="EMBL" id="KAL3840359.1"/>
    </source>
</evidence>
<evidence type="ECO:0000256" key="5">
    <source>
        <dbReference type="ARBA" id="ARBA00023125"/>
    </source>
</evidence>
<comment type="subcellular location">
    <subcellularLocation>
        <location evidence="8 9">Nucleus</location>
    </subcellularLocation>
</comment>
<dbReference type="AlphaFoldDB" id="A0ABD3TT95"/>
<dbReference type="Pfam" id="PF02701">
    <property type="entry name" value="Zn_ribbon_Dof"/>
    <property type="match status" value="1"/>
</dbReference>
<evidence type="ECO:0000256" key="9">
    <source>
        <dbReference type="RuleBase" id="RU369094"/>
    </source>
</evidence>
<keyword evidence="1 9" id="KW-0479">Metal-binding</keyword>
<evidence type="ECO:0000256" key="2">
    <source>
        <dbReference type="ARBA" id="ARBA00022771"/>
    </source>
</evidence>
<evidence type="ECO:0000256" key="4">
    <source>
        <dbReference type="ARBA" id="ARBA00023015"/>
    </source>
</evidence>
<dbReference type="InterPro" id="IPR045174">
    <property type="entry name" value="Dof"/>
</dbReference>
<comment type="function">
    <text evidence="9">Transcription factor that binds specifically to a 5'-AA[AG]G-3' consensus core sequence.</text>
</comment>
<keyword evidence="6 9" id="KW-0804">Transcription</keyword>
<accession>A0ABD3TT95</accession>
<organism evidence="12 13">
    <name type="scientific">Penstemon smallii</name>
    <dbReference type="NCBI Taxonomy" id="265156"/>
    <lineage>
        <taxon>Eukaryota</taxon>
        <taxon>Viridiplantae</taxon>
        <taxon>Streptophyta</taxon>
        <taxon>Embryophyta</taxon>
        <taxon>Tracheophyta</taxon>
        <taxon>Spermatophyta</taxon>
        <taxon>Magnoliopsida</taxon>
        <taxon>eudicotyledons</taxon>
        <taxon>Gunneridae</taxon>
        <taxon>Pentapetalae</taxon>
        <taxon>asterids</taxon>
        <taxon>lamiids</taxon>
        <taxon>Lamiales</taxon>
        <taxon>Plantaginaceae</taxon>
        <taxon>Cheloneae</taxon>
        <taxon>Penstemon</taxon>
    </lineage>
</organism>
<dbReference type="GO" id="GO:0003677">
    <property type="term" value="F:DNA binding"/>
    <property type="evidence" value="ECO:0007669"/>
    <property type="project" value="UniProtKB-UniRule"/>
</dbReference>
<evidence type="ECO:0000259" key="11">
    <source>
        <dbReference type="PROSITE" id="PS50884"/>
    </source>
</evidence>
<keyword evidence="4 9" id="KW-0805">Transcription regulation</keyword>
<keyword evidence="7 8" id="KW-0539">Nucleus</keyword>
<evidence type="ECO:0000256" key="1">
    <source>
        <dbReference type="ARBA" id="ARBA00022723"/>
    </source>
</evidence>
<keyword evidence="5 8" id="KW-0238">DNA-binding</keyword>
<feature type="compositionally biased region" description="Low complexity" evidence="10">
    <location>
        <begin position="93"/>
        <end position="117"/>
    </location>
</feature>
<dbReference type="GO" id="GO:0008270">
    <property type="term" value="F:zinc ion binding"/>
    <property type="evidence" value="ECO:0007669"/>
    <property type="project" value="UniProtKB-KW"/>
</dbReference>
<proteinExistence type="predicted"/>
<feature type="region of interest" description="Disordered" evidence="10">
    <location>
        <begin position="1"/>
        <end position="31"/>
    </location>
</feature>
<sequence>MDSLLSPPFSHAKPPPQSQPDHRLLSRFGGARPPELEQLPCPRCNSTNTKFCYYNNYNLSQPRHFCKSCRRYWTRGGTLRDVPVGGGTRKSASSSSNKRPRTTTTSTPTTSSDDTQTIDPVGPDLGSGSMVDLNEAVVGKTASGSGLGSFWSTTGQMGAGGVGLFPSNVYGLGYGLGVLEWPMEQMGGGHGGTTVVSGESPLGCNTWQIGGGAPEGVIADVDYFSWPELAISTPAKASLK</sequence>
<keyword evidence="3 9" id="KW-0862">Zinc</keyword>
<evidence type="ECO:0000313" key="13">
    <source>
        <dbReference type="Proteomes" id="UP001634393"/>
    </source>
</evidence>
<comment type="caution">
    <text evidence="12">The sequence shown here is derived from an EMBL/GenBank/DDBJ whole genome shotgun (WGS) entry which is preliminary data.</text>
</comment>
<dbReference type="PANTHER" id="PTHR31992">
    <property type="entry name" value="DOF ZINC FINGER PROTEIN DOF1.4-RELATED"/>
    <property type="match status" value="1"/>
</dbReference>
<evidence type="ECO:0000256" key="7">
    <source>
        <dbReference type="ARBA" id="ARBA00023242"/>
    </source>
</evidence>
<keyword evidence="2 8" id="KW-0863">Zinc-finger</keyword>
<gene>
    <name evidence="12" type="ORF">ACJIZ3_024950</name>
</gene>
<feature type="region of interest" description="Disordered" evidence="10">
    <location>
        <begin position="80"/>
        <end position="121"/>
    </location>
</feature>
<dbReference type="GO" id="GO:0003700">
    <property type="term" value="F:DNA-binding transcription factor activity"/>
    <property type="evidence" value="ECO:0007669"/>
    <property type="project" value="UniProtKB-UniRule"/>
</dbReference>
<dbReference type="PROSITE" id="PS50884">
    <property type="entry name" value="ZF_DOF_2"/>
    <property type="match status" value="1"/>
</dbReference>